<sequence>MSALLVDGSVRVSPDIIERRLISPPTFLLPPTEREDIPAKVLIVTRSATGLKMSKMMHMGDFKHFVYAVPAGGDGDATERVTIQLNFAVSVKEGPVVLCQEEHQDYAWVAFDDLAKYELTAGMDMVVKDALQWAEAHAPRQVPVSH</sequence>
<name>S7RKL2_GLOTA</name>
<dbReference type="Proteomes" id="UP000030669">
    <property type="component" value="Unassembled WGS sequence"/>
</dbReference>
<dbReference type="EMBL" id="KB469306">
    <property type="protein sequence ID" value="EPQ53209.1"/>
    <property type="molecule type" value="Genomic_DNA"/>
</dbReference>
<dbReference type="HOGENOM" id="CLU_1777643_0_0_1"/>
<dbReference type="Gene3D" id="3.90.79.10">
    <property type="entry name" value="Nucleoside Triphosphate Pyrophosphohydrolase"/>
    <property type="match status" value="1"/>
</dbReference>
<accession>S7RKL2</accession>
<dbReference type="InterPro" id="IPR015797">
    <property type="entry name" value="NUDIX_hydrolase-like_dom_sf"/>
</dbReference>
<proteinExistence type="predicted"/>
<dbReference type="SUPFAM" id="SSF55811">
    <property type="entry name" value="Nudix"/>
    <property type="match status" value="1"/>
</dbReference>
<evidence type="ECO:0000313" key="1">
    <source>
        <dbReference type="EMBL" id="EPQ53209.1"/>
    </source>
</evidence>
<dbReference type="AlphaFoldDB" id="S7RKL2"/>
<dbReference type="KEGG" id="gtr:GLOTRDRAFT_131486"/>
<dbReference type="OrthoDB" id="276276at2759"/>
<evidence type="ECO:0008006" key="3">
    <source>
        <dbReference type="Google" id="ProtNLM"/>
    </source>
</evidence>
<dbReference type="STRING" id="670483.S7RKL2"/>
<dbReference type="GeneID" id="19302307"/>
<gene>
    <name evidence="1" type="ORF">GLOTRDRAFT_131486</name>
</gene>
<keyword evidence="2" id="KW-1185">Reference proteome</keyword>
<dbReference type="RefSeq" id="XP_007868491.1">
    <property type="nucleotide sequence ID" value="XM_007870300.1"/>
</dbReference>
<evidence type="ECO:0000313" key="2">
    <source>
        <dbReference type="Proteomes" id="UP000030669"/>
    </source>
</evidence>
<reference evidence="1 2" key="1">
    <citation type="journal article" date="2012" name="Science">
        <title>The Paleozoic origin of enzymatic lignin decomposition reconstructed from 31 fungal genomes.</title>
        <authorList>
            <person name="Floudas D."/>
            <person name="Binder M."/>
            <person name="Riley R."/>
            <person name="Barry K."/>
            <person name="Blanchette R.A."/>
            <person name="Henrissat B."/>
            <person name="Martinez A.T."/>
            <person name="Otillar R."/>
            <person name="Spatafora J.W."/>
            <person name="Yadav J.S."/>
            <person name="Aerts A."/>
            <person name="Benoit I."/>
            <person name="Boyd A."/>
            <person name="Carlson A."/>
            <person name="Copeland A."/>
            <person name="Coutinho P.M."/>
            <person name="de Vries R.P."/>
            <person name="Ferreira P."/>
            <person name="Findley K."/>
            <person name="Foster B."/>
            <person name="Gaskell J."/>
            <person name="Glotzer D."/>
            <person name="Gorecki P."/>
            <person name="Heitman J."/>
            <person name="Hesse C."/>
            <person name="Hori C."/>
            <person name="Igarashi K."/>
            <person name="Jurgens J.A."/>
            <person name="Kallen N."/>
            <person name="Kersten P."/>
            <person name="Kohler A."/>
            <person name="Kuees U."/>
            <person name="Kumar T.K.A."/>
            <person name="Kuo A."/>
            <person name="LaButti K."/>
            <person name="Larrondo L.F."/>
            <person name="Lindquist E."/>
            <person name="Ling A."/>
            <person name="Lombard V."/>
            <person name="Lucas S."/>
            <person name="Lundell T."/>
            <person name="Martin R."/>
            <person name="McLaughlin D.J."/>
            <person name="Morgenstern I."/>
            <person name="Morin E."/>
            <person name="Murat C."/>
            <person name="Nagy L.G."/>
            <person name="Nolan M."/>
            <person name="Ohm R.A."/>
            <person name="Patyshakuliyeva A."/>
            <person name="Rokas A."/>
            <person name="Ruiz-Duenas F.J."/>
            <person name="Sabat G."/>
            <person name="Salamov A."/>
            <person name="Samejima M."/>
            <person name="Schmutz J."/>
            <person name="Slot J.C."/>
            <person name="St John F."/>
            <person name="Stenlid J."/>
            <person name="Sun H."/>
            <person name="Sun S."/>
            <person name="Syed K."/>
            <person name="Tsang A."/>
            <person name="Wiebenga A."/>
            <person name="Young D."/>
            <person name="Pisabarro A."/>
            <person name="Eastwood D.C."/>
            <person name="Martin F."/>
            <person name="Cullen D."/>
            <person name="Grigoriev I.V."/>
            <person name="Hibbett D.S."/>
        </authorList>
    </citation>
    <scope>NUCLEOTIDE SEQUENCE [LARGE SCALE GENOMIC DNA]</scope>
    <source>
        <strain evidence="1 2">ATCC 11539</strain>
    </source>
</reference>
<protein>
    <recommendedName>
        <fullName evidence="3">Nudix hydrolase domain-containing protein</fullName>
    </recommendedName>
</protein>
<organism evidence="1 2">
    <name type="scientific">Gloeophyllum trabeum (strain ATCC 11539 / FP-39264 / Madison 617)</name>
    <name type="common">Brown rot fungus</name>
    <dbReference type="NCBI Taxonomy" id="670483"/>
    <lineage>
        <taxon>Eukaryota</taxon>
        <taxon>Fungi</taxon>
        <taxon>Dikarya</taxon>
        <taxon>Basidiomycota</taxon>
        <taxon>Agaricomycotina</taxon>
        <taxon>Agaricomycetes</taxon>
        <taxon>Gloeophyllales</taxon>
        <taxon>Gloeophyllaceae</taxon>
        <taxon>Gloeophyllum</taxon>
    </lineage>
</organism>